<dbReference type="InterPro" id="IPR007863">
    <property type="entry name" value="Peptidase_M16_C"/>
</dbReference>
<evidence type="ECO:0000256" key="1">
    <source>
        <dbReference type="ARBA" id="ARBA00007261"/>
    </source>
</evidence>
<organism evidence="5 6">
    <name type="scientific">Candidatus Taylorbacteria bacterium RIFCSPHIGHO2_02_FULL_45_35</name>
    <dbReference type="NCBI Taxonomy" id="1802311"/>
    <lineage>
        <taxon>Bacteria</taxon>
        <taxon>Candidatus Tayloriibacteriota</taxon>
    </lineage>
</organism>
<dbReference type="EMBL" id="MHRP01000043">
    <property type="protein sequence ID" value="OHA25839.1"/>
    <property type="molecule type" value="Genomic_DNA"/>
</dbReference>
<dbReference type="InterPro" id="IPR011249">
    <property type="entry name" value="Metalloenz_LuxS/M16"/>
</dbReference>
<dbReference type="InterPro" id="IPR050361">
    <property type="entry name" value="MPP/UQCRC_Complex"/>
</dbReference>
<feature type="domain" description="Peptidase M16 C-terminal" evidence="4">
    <location>
        <begin position="170"/>
        <end position="341"/>
    </location>
</feature>
<dbReference type="Pfam" id="PF00675">
    <property type="entry name" value="Peptidase_M16"/>
    <property type="match status" value="1"/>
</dbReference>
<dbReference type="AlphaFoldDB" id="A0A1G2MRJ1"/>
<evidence type="ECO:0000256" key="2">
    <source>
        <dbReference type="RuleBase" id="RU004447"/>
    </source>
</evidence>
<proteinExistence type="inferred from homology"/>
<dbReference type="InterPro" id="IPR011765">
    <property type="entry name" value="Pept_M16_N"/>
</dbReference>
<dbReference type="Gene3D" id="3.30.830.10">
    <property type="entry name" value="Metalloenzyme, LuxS/M16 peptidase-like"/>
    <property type="match status" value="2"/>
</dbReference>
<dbReference type="SUPFAM" id="SSF63411">
    <property type="entry name" value="LuxS/MPP-like metallohydrolase"/>
    <property type="match status" value="2"/>
</dbReference>
<dbReference type="PROSITE" id="PS00143">
    <property type="entry name" value="INSULINASE"/>
    <property type="match status" value="1"/>
</dbReference>
<dbReference type="PANTHER" id="PTHR11851:SF49">
    <property type="entry name" value="MITOCHONDRIAL-PROCESSING PEPTIDASE SUBUNIT ALPHA"/>
    <property type="match status" value="1"/>
</dbReference>
<dbReference type="GO" id="GO:0046872">
    <property type="term" value="F:metal ion binding"/>
    <property type="evidence" value="ECO:0007669"/>
    <property type="project" value="InterPro"/>
</dbReference>
<feature type="domain" description="Peptidase M16 N-terminal" evidence="3">
    <location>
        <begin position="21"/>
        <end position="158"/>
    </location>
</feature>
<evidence type="ECO:0000313" key="6">
    <source>
        <dbReference type="Proteomes" id="UP000177943"/>
    </source>
</evidence>
<dbReference type="PANTHER" id="PTHR11851">
    <property type="entry name" value="METALLOPROTEASE"/>
    <property type="match status" value="1"/>
</dbReference>
<name>A0A1G2MRJ1_9BACT</name>
<evidence type="ECO:0000313" key="5">
    <source>
        <dbReference type="EMBL" id="OHA25839.1"/>
    </source>
</evidence>
<accession>A0A1G2MRJ1</accession>
<dbReference type="Proteomes" id="UP000177943">
    <property type="component" value="Unassembled WGS sequence"/>
</dbReference>
<dbReference type="GO" id="GO:0004222">
    <property type="term" value="F:metalloendopeptidase activity"/>
    <property type="evidence" value="ECO:0007669"/>
    <property type="project" value="InterPro"/>
</dbReference>
<reference evidence="5 6" key="1">
    <citation type="journal article" date="2016" name="Nat. Commun.">
        <title>Thousands of microbial genomes shed light on interconnected biogeochemical processes in an aquifer system.</title>
        <authorList>
            <person name="Anantharaman K."/>
            <person name="Brown C.T."/>
            <person name="Hug L.A."/>
            <person name="Sharon I."/>
            <person name="Castelle C.J."/>
            <person name="Probst A.J."/>
            <person name="Thomas B.C."/>
            <person name="Singh A."/>
            <person name="Wilkins M.J."/>
            <person name="Karaoz U."/>
            <person name="Brodie E.L."/>
            <person name="Williams K.H."/>
            <person name="Hubbard S.S."/>
            <person name="Banfield J.F."/>
        </authorList>
    </citation>
    <scope>NUCLEOTIDE SEQUENCE [LARGE SCALE GENOMIC DNA]</scope>
</reference>
<gene>
    <name evidence="5" type="ORF">A3D56_01110</name>
</gene>
<evidence type="ECO:0000259" key="4">
    <source>
        <dbReference type="Pfam" id="PF05193"/>
    </source>
</evidence>
<comment type="similarity">
    <text evidence="1 2">Belongs to the peptidase M16 family.</text>
</comment>
<evidence type="ECO:0008006" key="7">
    <source>
        <dbReference type="Google" id="ProtNLM"/>
    </source>
</evidence>
<dbReference type="Pfam" id="PF05193">
    <property type="entry name" value="Peptidase_M16_C"/>
    <property type="match status" value="1"/>
</dbReference>
<sequence length="422" mass="47223">MRFERNILANGVRLITVPMKDNPTVTVLVIVEAGSKYETKELSGISHFLEHMCFKGTKRRPKAIDISRELDGIGSQSNAFTDQEFTGYFAKADKKHLASIVDVVADIYQNQSFPEAEIEKEKGVILEEINMNEDIPPRRVQDLFAELLYGDQPAGWDIAGRKETVSRFGKADLVEYKNNHYVSGATTVVVSGDFKEDEVKRLIEQHFSTIHMGKKSGKVAVLENQNAPAARVLFKESGQSHLVIGVRSFHVYDKRNPVLRTIATILGKGMSSRLFQRVREEMGACYYIGSSAEASSDHGAFAISAGVQHAKVSAVVSAIVEECTRTKEEGISEAELRKAKDFMIGNFYLGLESSDELAEFYGFQEAFRKELKRPREVVAEIEKVTADDVGLVAREIFQEKRLNVAIVGPFKDEKQFLPLLKF</sequence>
<comment type="caution">
    <text evidence="5">The sequence shown here is derived from an EMBL/GenBank/DDBJ whole genome shotgun (WGS) entry which is preliminary data.</text>
</comment>
<protein>
    <recommendedName>
        <fullName evidence="7">Peptidase M16</fullName>
    </recommendedName>
</protein>
<evidence type="ECO:0000259" key="3">
    <source>
        <dbReference type="Pfam" id="PF00675"/>
    </source>
</evidence>
<dbReference type="InterPro" id="IPR001431">
    <property type="entry name" value="Pept_M16_Zn_BS"/>
</dbReference>
<dbReference type="GO" id="GO:0006508">
    <property type="term" value="P:proteolysis"/>
    <property type="evidence" value="ECO:0007669"/>
    <property type="project" value="InterPro"/>
</dbReference>